<name>A0A0P8W881_9CLOT</name>
<protein>
    <submittedName>
        <fullName evidence="5">Phosphate acetyltransferase</fullName>
        <ecNumber evidence="5">2.3.1.8</ecNumber>
    </submittedName>
</protein>
<evidence type="ECO:0000256" key="1">
    <source>
        <dbReference type="ARBA" id="ARBA00005656"/>
    </source>
</evidence>
<sequence>MEYKDFDGIIKAAERLNQTSRVAVANAADAHVLGFLFAAKEKGITLPILVGNEKKIKNTLMDSRQNPNDYEIYDSPDGEEAQMAVDLVRDGKADFLMKGMMETSDFLRPIVKKENGLRIGRIMSYVALMSFAGYHKLIICTDGGMVTYPDYEKKKQIVINAVDVLHAIGYEKPKVAVLCCKETVDEEMPETVDAAMLKQASLAGGLGDCAVEGPLSYDICMSPEIAAIKKFKCEHSGNFDVLLFPNIHCCNIFVKSLVIHQKARAATIITGCRVPVIAPSRGSTTEEQILSLALASLAAGKGGCV</sequence>
<dbReference type="AlphaFoldDB" id="A0A0P8W881"/>
<dbReference type="RefSeq" id="WP_054874449.1">
    <property type="nucleotide sequence ID" value="NZ_LKET01000028.1"/>
</dbReference>
<keyword evidence="2 5" id="KW-0808">Transferase</keyword>
<dbReference type="InterPro" id="IPR012147">
    <property type="entry name" value="P_Ac_Bu_trans"/>
</dbReference>
<evidence type="ECO:0000313" key="5">
    <source>
        <dbReference type="EMBL" id="KPU44893.1"/>
    </source>
</evidence>
<dbReference type="Proteomes" id="UP000050326">
    <property type="component" value="Unassembled WGS sequence"/>
</dbReference>
<keyword evidence="6" id="KW-1185">Reference proteome</keyword>
<dbReference type="PANTHER" id="PTHR43356">
    <property type="entry name" value="PHOSPHATE ACETYLTRANSFERASE"/>
    <property type="match status" value="1"/>
</dbReference>
<dbReference type="EMBL" id="LKET01000028">
    <property type="protein sequence ID" value="KPU44893.1"/>
    <property type="molecule type" value="Genomic_DNA"/>
</dbReference>
<accession>A0A0P8W881</accession>
<evidence type="ECO:0000256" key="2">
    <source>
        <dbReference type="ARBA" id="ARBA00022679"/>
    </source>
</evidence>
<organism evidence="5 6">
    <name type="scientific">Oxobacter pfennigii</name>
    <dbReference type="NCBI Taxonomy" id="36849"/>
    <lineage>
        <taxon>Bacteria</taxon>
        <taxon>Bacillati</taxon>
        <taxon>Bacillota</taxon>
        <taxon>Clostridia</taxon>
        <taxon>Eubacteriales</taxon>
        <taxon>Clostridiaceae</taxon>
        <taxon>Oxobacter</taxon>
    </lineage>
</organism>
<dbReference type="InterPro" id="IPR050500">
    <property type="entry name" value="Phos_Acetyltrans/Butyryltrans"/>
</dbReference>
<dbReference type="SUPFAM" id="SSF53659">
    <property type="entry name" value="Isocitrate/Isopropylmalate dehydrogenase-like"/>
    <property type="match status" value="1"/>
</dbReference>
<feature type="domain" description="Phosphate acetyl/butaryl transferase" evidence="4">
    <location>
        <begin position="81"/>
        <end position="295"/>
    </location>
</feature>
<dbReference type="Pfam" id="PF01515">
    <property type="entry name" value="PTA_PTB"/>
    <property type="match status" value="1"/>
</dbReference>
<evidence type="ECO:0000313" key="6">
    <source>
        <dbReference type="Proteomes" id="UP000050326"/>
    </source>
</evidence>
<dbReference type="Gene3D" id="3.40.718.10">
    <property type="entry name" value="Isopropylmalate Dehydrogenase"/>
    <property type="match status" value="1"/>
</dbReference>
<dbReference type="GO" id="GO:0008959">
    <property type="term" value="F:phosphate acetyltransferase activity"/>
    <property type="evidence" value="ECO:0007669"/>
    <property type="project" value="UniProtKB-EC"/>
</dbReference>
<dbReference type="STRING" id="36849.OXPF_13710"/>
<comment type="caution">
    <text evidence="5">The sequence shown here is derived from an EMBL/GenBank/DDBJ whole genome shotgun (WGS) entry which is preliminary data.</text>
</comment>
<comment type="similarity">
    <text evidence="1">Belongs to the phosphate acetyltransferase and butyryltransferase family.</text>
</comment>
<evidence type="ECO:0000256" key="3">
    <source>
        <dbReference type="ARBA" id="ARBA00023315"/>
    </source>
</evidence>
<keyword evidence="3 5" id="KW-0012">Acyltransferase</keyword>
<dbReference type="PIRSF" id="PIRSF000428">
    <property type="entry name" value="P_Ac_trans"/>
    <property type="match status" value="1"/>
</dbReference>
<proteinExistence type="inferred from homology"/>
<dbReference type="EC" id="2.3.1.8" evidence="5"/>
<dbReference type="PANTHER" id="PTHR43356:SF2">
    <property type="entry name" value="PHOSPHATE ACETYLTRANSFERASE"/>
    <property type="match status" value="1"/>
</dbReference>
<gene>
    <name evidence="5" type="primary">pta_3</name>
    <name evidence="5" type="ORF">OXPF_13710</name>
</gene>
<evidence type="ECO:0000259" key="4">
    <source>
        <dbReference type="Pfam" id="PF01515"/>
    </source>
</evidence>
<dbReference type="InterPro" id="IPR002505">
    <property type="entry name" value="PTA_PTB"/>
</dbReference>
<dbReference type="OrthoDB" id="9774179at2"/>
<reference evidence="5 6" key="1">
    <citation type="submission" date="2015-09" db="EMBL/GenBank/DDBJ databases">
        <title>Genome sequence of Oxobacter pfennigii DSM 3222.</title>
        <authorList>
            <person name="Poehlein A."/>
            <person name="Bengelsdorf F.R."/>
            <person name="Schiel-Bengelsdorf B."/>
            <person name="Duerre P."/>
            <person name="Daniel R."/>
        </authorList>
    </citation>
    <scope>NUCLEOTIDE SEQUENCE [LARGE SCALE GENOMIC DNA]</scope>
    <source>
        <strain evidence="5 6">DSM 3222</strain>
    </source>
</reference>